<dbReference type="NCBIfam" id="TIGR04183">
    <property type="entry name" value="Por_Secre_tail"/>
    <property type="match status" value="1"/>
</dbReference>
<dbReference type="Gene3D" id="3.20.20.80">
    <property type="entry name" value="Glycosidases"/>
    <property type="match status" value="1"/>
</dbReference>
<evidence type="ECO:0000256" key="1">
    <source>
        <dbReference type="ARBA" id="ARBA00008061"/>
    </source>
</evidence>
<evidence type="ECO:0000259" key="2">
    <source>
        <dbReference type="SMART" id="SM00642"/>
    </source>
</evidence>
<dbReference type="SUPFAM" id="SSF81296">
    <property type="entry name" value="E set domains"/>
    <property type="match status" value="1"/>
</dbReference>
<dbReference type="InterPro" id="IPR014756">
    <property type="entry name" value="Ig_E-set"/>
</dbReference>
<dbReference type="CDD" id="cd11350">
    <property type="entry name" value="AmyAc_4"/>
    <property type="match status" value="1"/>
</dbReference>
<evidence type="ECO:0000313" key="3">
    <source>
        <dbReference type="EMBL" id="SUZ86400.1"/>
    </source>
</evidence>
<dbReference type="Pfam" id="PF00128">
    <property type="entry name" value="Alpha-amylase"/>
    <property type="match status" value="1"/>
</dbReference>
<gene>
    <name evidence="3" type="ORF">METZ01_LOCUS39254</name>
</gene>
<dbReference type="EMBL" id="UINC01001680">
    <property type="protein sequence ID" value="SUZ86400.1"/>
    <property type="molecule type" value="Genomic_DNA"/>
</dbReference>
<dbReference type="InterPro" id="IPR017853">
    <property type="entry name" value="GH"/>
</dbReference>
<name>A0A381R4F8_9ZZZZ</name>
<dbReference type="Pfam" id="PF18962">
    <property type="entry name" value="Por_Secre_tail"/>
    <property type="match status" value="1"/>
</dbReference>
<dbReference type="InterPro" id="IPR026444">
    <property type="entry name" value="Secre_tail"/>
</dbReference>
<protein>
    <recommendedName>
        <fullName evidence="2">Glycosyl hydrolase family 13 catalytic domain-containing protein</fullName>
    </recommendedName>
</protein>
<sequence>MESISKKILFVVFILTYKQVGIAQVVYTDPNYATETDSITVFFDATQGNMGLMDYQGDIWAHTGVITSNSTHSTDWRYVKTNWGENTSETQLISLGGNLWKLNIGFPHEYYGAPNNEQILQLAFVFRNHDGSESGRDVGGADIFLDLFDMGINTIIVYPLINNLFGDSRRTPLFYQPVDTVHVMITGAAIGTEIDSIELLMNENIQLQTNNDTLSAHILLQDIPLGMHLITAVTHDTSGLRDSVEFSVMLHNEPTNIQRPSGTQDGINYSDANLNSVTLSLFAPYKEFIYVIGDFNNWFVDESYYMHMDSGSADSIHYWLTLDNLSPGTEYAFQYVVDGEIRIADPYTDKILDKWNDNDISNITYPGLKPYPFGLTDHIVSILQTAQTPFDWGNSDSFFRPDKDQLIIYELLLRDFISQHDFQTLTDTLNYLEDLGINAIELMPFNEFEGNSSWGYNTSFYFAPDKYYGPKMMLKSFIDECHGRGIAVIMDMVLNHSYSQSPFVRLYNHGEWGAPTDENPWYNTESNFSNPDAQWGNDFNHESIHTKQLVDRINRYWIEEYRIDGFRFDFTKGFGNNPKGSNDPWGSQYDADRIGLLKRMADQIWEADSTIYIILEHFAENSEEIVLADYGMLLWGNSQYNYAEASMGYHSNGKSDFSWGYYGSRGWDNPHLVTFFESHDEERLMYKNLTWGNSSGAYNIKNLNTAINRAKAIGSFFFTIPGPKMIWQFGELGYDTSINDPCRLCEKPILWDYFDDMERKRLYKTFQALIHLRQQYPIFNSSNTEVDLYVGSSTGKKRIRLSFNEKKAVIIGNFNVVHQSIDPEFFHTGMWYDYFTGDSIDVTDINDPFNLNPGEFHILSNFYLDPPEENLLTTRTENVFLPNTMEIKQNYPNPFNPSTFIEISGNENKHTCLQIFDINGKLIDTLMDESFVSGIQTLQWDASSFPSGIYIARISSGSIHKSIKMLLVK</sequence>
<dbReference type="InterPro" id="IPR013783">
    <property type="entry name" value="Ig-like_fold"/>
</dbReference>
<comment type="similarity">
    <text evidence="1">Belongs to the glycosyl hydrolase 13 family.</text>
</comment>
<reference evidence="3" key="1">
    <citation type="submission" date="2018-05" db="EMBL/GenBank/DDBJ databases">
        <authorList>
            <person name="Lanie J.A."/>
            <person name="Ng W.-L."/>
            <person name="Kazmierczak K.M."/>
            <person name="Andrzejewski T.M."/>
            <person name="Davidsen T.M."/>
            <person name="Wayne K.J."/>
            <person name="Tettelin H."/>
            <person name="Glass J.I."/>
            <person name="Rusch D."/>
            <person name="Podicherti R."/>
            <person name="Tsui H.-C.T."/>
            <person name="Winkler M.E."/>
        </authorList>
    </citation>
    <scope>NUCLEOTIDE SEQUENCE</scope>
</reference>
<dbReference type="Gene3D" id="2.60.40.10">
    <property type="entry name" value="Immunoglobulins"/>
    <property type="match status" value="1"/>
</dbReference>
<dbReference type="GO" id="GO:0005975">
    <property type="term" value="P:carbohydrate metabolic process"/>
    <property type="evidence" value="ECO:0007669"/>
    <property type="project" value="InterPro"/>
</dbReference>
<accession>A0A381R4F8</accession>
<dbReference type="AlphaFoldDB" id="A0A381R4F8"/>
<feature type="domain" description="Glycosyl hydrolase family 13 catalytic" evidence="2">
    <location>
        <begin position="410"/>
        <end position="773"/>
    </location>
</feature>
<dbReference type="InterPro" id="IPR006047">
    <property type="entry name" value="GH13_cat_dom"/>
</dbReference>
<proteinExistence type="inferred from homology"/>
<dbReference type="SUPFAM" id="SSF51445">
    <property type="entry name" value="(Trans)glycosidases"/>
    <property type="match status" value="1"/>
</dbReference>
<dbReference type="PANTHER" id="PTHR43002">
    <property type="entry name" value="GLYCOGEN DEBRANCHING ENZYME"/>
    <property type="match status" value="1"/>
</dbReference>
<organism evidence="3">
    <name type="scientific">marine metagenome</name>
    <dbReference type="NCBI Taxonomy" id="408172"/>
    <lineage>
        <taxon>unclassified sequences</taxon>
        <taxon>metagenomes</taxon>
        <taxon>ecological metagenomes</taxon>
    </lineage>
</organism>
<dbReference type="SMART" id="SM00642">
    <property type="entry name" value="Aamy"/>
    <property type="match status" value="1"/>
</dbReference>